<dbReference type="Pfam" id="PF10547">
    <property type="entry name" value="P22_AR_N"/>
    <property type="match status" value="1"/>
</dbReference>
<name>A0A8S5VCJ6_9CAUD</name>
<feature type="domain" description="Antirepressor protein ant N-terminal" evidence="1">
    <location>
        <begin position="9"/>
        <end position="124"/>
    </location>
</feature>
<sequence>MNSELIVKDVEFHGDMLRAAQDPDGKVWVGVRWMCQGIGFGEDKIDNERKKIQKDVVISQGVKFHSLGSGNSNTKVLCLDLDYIPLWLAKIAITPTMQRENPVLVNKLIDYQLKAKDVLAAAFLGDKKTTEDIIPVYKPQGNMIQLQFPDIQMPTIPDYSNRLDEINNKIDKLYAEIGKFATAMINTNANPVKLNNTTSVKKEGRKKVSSSAEQEYYDWKKRTNEFVDKLSESSKFTDRNSVLKYLYDYINKTYGIVWDQEKREYRRRHSNISKVSTFDVIYEDEQLRSIFDCTLADMAEKYKNTCKIDLIMQPLIKKINDESANYTISYRKVYAMLRKTDPNINWVNLKKRYVSKHGSAGYSRKKVVDSNPELRAKFEKAVNLVLMEEDKKHEGGRK</sequence>
<evidence type="ECO:0000259" key="1">
    <source>
        <dbReference type="Pfam" id="PF10547"/>
    </source>
</evidence>
<accession>A0A8S5VCJ6</accession>
<proteinExistence type="predicted"/>
<protein>
    <recommendedName>
        <fullName evidence="1">Antirepressor protein ant N-terminal domain-containing protein</fullName>
    </recommendedName>
</protein>
<dbReference type="InterPro" id="IPR018875">
    <property type="entry name" value="Antirepressor_Ant_N"/>
</dbReference>
<dbReference type="EMBL" id="BK016244">
    <property type="protein sequence ID" value="DAG04444.1"/>
    <property type="molecule type" value="Genomic_DNA"/>
</dbReference>
<organism evidence="2">
    <name type="scientific">Siphoviridae sp. ctDXu9</name>
    <dbReference type="NCBI Taxonomy" id="2825387"/>
    <lineage>
        <taxon>Viruses</taxon>
        <taxon>Duplodnaviria</taxon>
        <taxon>Heunggongvirae</taxon>
        <taxon>Uroviricota</taxon>
        <taxon>Caudoviricetes</taxon>
    </lineage>
</organism>
<reference evidence="2" key="1">
    <citation type="journal article" date="2021" name="Proc. Natl. Acad. Sci. U.S.A.">
        <title>A Catalog of Tens of Thousands of Viruses from Human Metagenomes Reveals Hidden Associations with Chronic Diseases.</title>
        <authorList>
            <person name="Tisza M.J."/>
            <person name="Buck C.B."/>
        </authorList>
    </citation>
    <scope>NUCLEOTIDE SEQUENCE</scope>
    <source>
        <strain evidence="2">CtDXu9</strain>
    </source>
</reference>
<evidence type="ECO:0000313" key="2">
    <source>
        <dbReference type="EMBL" id="DAG04444.1"/>
    </source>
</evidence>